<gene>
    <name evidence="8" type="primary">acpS</name>
    <name evidence="10" type="ORF">Mic7113_1760</name>
</gene>
<dbReference type="GO" id="GO:0006633">
    <property type="term" value="P:fatty acid biosynthetic process"/>
    <property type="evidence" value="ECO:0007669"/>
    <property type="project" value="UniProtKB-UniRule"/>
</dbReference>
<keyword evidence="6 8" id="KW-0443">Lipid metabolism</keyword>
<evidence type="ECO:0000256" key="1">
    <source>
        <dbReference type="ARBA" id="ARBA00022516"/>
    </source>
</evidence>
<keyword evidence="11" id="KW-1185">Reference proteome</keyword>
<dbReference type="HOGENOM" id="CLU_089696_0_1_3"/>
<reference evidence="10 11" key="1">
    <citation type="submission" date="2012-06" db="EMBL/GenBank/DDBJ databases">
        <title>Finished chromosome of genome of Microcoleus sp. PCC 7113.</title>
        <authorList>
            <consortium name="US DOE Joint Genome Institute"/>
            <person name="Gugger M."/>
            <person name="Coursin T."/>
            <person name="Rippka R."/>
            <person name="Tandeau De Marsac N."/>
            <person name="Huntemann M."/>
            <person name="Wei C.-L."/>
            <person name="Han J."/>
            <person name="Detter J.C."/>
            <person name="Han C."/>
            <person name="Tapia R."/>
            <person name="Chen A."/>
            <person name="Kyrpides N."/>
            <person name="Mavromatis K."/>
            <person name="Markowitz V."/>
            <person name="Szeto E."/>
            <person name="Ivanova N."/>
            <person name="Pagani I."/>
            <person name="Pati A."/>
            <person name="Goodwin L."/>
            <person name="Nordberg H.P."/>
            <person name="Cantor M.N."/>
            <person name="Hua S.X."/>
            <person name="Woyke T."/>
            <person name="Kerfeld C.A."/>
        </authorList>
    </citation>
    <scope>NUCLEOTIDE SEQUENCE [LARGE SCALE GENOMIC DNA]</scope>
    <source>
        <strain evidence="10 11">PCC 7113</strain>
    </source>
</reference>
<dbReference type="EMBL" id="CP003630">
    <property type="protein sequence ID" value="AFZ17620.1"/>
    <property type="molecule type" value="Genomic_DNA"/>
</dbReference>
<evidence type="ECO:0000256" key="7">
    <source>
        <dbReference type="ARBA" id="ARBA00023160"/>
    </source>
</evidence>
<accession>K9WB80</accession>
<dbReference type="AlphaFoldDB" id="K9WB80"/>
<dbReference type="Proteomes" id="UP000010471">
    <property type="component" value="Chromosome"/>
</dbReference>
<dbReference type="InterPro" id="IPR037143">
    <property type="entry name" value="4-PPantetheinyl_Trfase_dom_sf"/>
</dbReference>
<keyword evidence="1 8" id="KW-0444">Lipid biosynthesis</keyword>
<evidence type="ECO:0000256" key="6">
    <source>
        <dbReference type="ARBA" id="ARBA00023098"/>
    </source>
</evidence>
<dbReference type="InterPro" id="IPR002582">
    <property type="entry name" value="ACPS"/>
</dbReference>
<dbReference type="GO" id="GO:0005737">
    <property type="term" value="C:cytoplasm"/>
    <property type="evidence" value="ECO:0007669"/>
    <property type="project" value="UniProtKB-SubCell"/>
</dbReference>
<evidence type="ECO:0000313" key="11">
    <source>
        <dbReference type="Proteomes" id="UP000010471"/>
    </source>
</evidence>
<evidence type="ECO:0000313" key="10">
    <source>
        <dbReference type="EMBL" id="AFZ17620.1"/>
    </source>
</evidence>
<dbReference type="SUPFAM" id="SSF56214">
    <property type="entry name" value="4'-phosphopantetheinyl transferase"/>
    <property type="match status" value="1"/>
</dbReference>
<organism evidence="10 11">
    <name type="scientific">Allocoleopsis franciscana PCC 7113</name>
    <dbReference type="NCBI Taxonomy" id="1173027"/>
    <lineage>
        <taxon>Bacteria</taxon>
        <taxon>Bacillati</taxon>
        <taxon>Cyanobacteriota</taxon>
        <taxon>Cyanophyceae</taxon>
        <taxon>Coleofasciculales</taxon>
        <taxon>Coleofasciculaceae</taxon>
        <taxon>Allocoleopsis</taxon>
        <taxon>Allocoleopsis franciscana</taxon>
    </lineage>
</organism>
<keyword evidence="7 8" id="KW-0275">Fatty acid biosynthesis</keyword>
<dbReference type="NCBIfam" id="TIGR00556">
    <property type="entry name" value="pantethn_trn"/>
    <property type="match status" value="1"/>
</dbReference>
<evidence type="ECO:0000256" key="5">
    <source>
        <dbReference type="ARBA" id="ARBA00022842"/>
    </source>
</evidence>
<comment type="function">
    <text evidence="8">Transfers the 4'-phosphopantetheine moiety from coenzyme A to a Ser of acyl-carrier-protein.</text>
</comment>
<dbReference type="InterPro" id="IPR008278">
    <property type="entry name" value="4-PPantetheinyl_Trfase_dom"/>
</dbReference>
<comment type="cofactor">
    <cofactor evidence="8">
        <name>Mg(2+)</name>
        <dbReference type="ChEBI" id="CHEBI:18420"/>
    </cofactor>
</comment>
<evidence type="ECO:0000256" key="2">
    <source>
        <dbReference type="ARBA" id="ARBA00022679"/>
    </source>
</evidence>
<dbReference type="GO" id="GO:0008897">
    <property type="term" value="F:holo-[acyl-carrier-protein] synthase activity"/>
    <property type="evidence" value="ECO:0007669"/>
    <property type="project" value="UniProtKB-UniRule"/>
</dbReference>
<dbReference type="HAMAP" id="MF_00101">
    <property type="entry name" value="AcpS"/>
    <property type="match status" value="1"/>
</dbReference>
<evidence type="ECO:0000259" key="9">
    <source>
        <dbReference type="Pfam" id="PF01648"/>
    </source>
</evidence>
<keyword evidence="3 8" id="KW-0479">Metal-binding</keyword>
<protein>
    <recommendedName>
        <fullName evidence="8">Holo-[acyl-carrier-protein] synthase</fullName>
        <shortName evidence="8">Holo-ACP synthase</shortName>
        <ecNumber evidence="8">2.7.8.7</ecNumber>
    </recommendedName>
    <alternativeName>
        <fullName evidence="8">4'-phosphopantetheinyl transferase AcpS</fullName>
    </alternativeName>
</protein>
<feature type="domain" description="4'-phosphopantetheinyl transferase" evidence="9">
    <location>
        <begin position="7"/>
        <end position="105"/>
    </location>
</feature>
<dbReference type="STRING" id="1173027.Mic7113_1760"/>
<keyword evidence="4 8" id="KW-0276">Fatty acid metabolism</keyword>
<evidence type="ECO:0000256" key="8">
    <source>
        <dbReference type="HAMAP-Rule" id="MF_00101"/>
    </source>
</evidence>
<evidence type="ECO:0000256" key="3">
    <source>
        <dbReference type="ARBA" id="ARBA00022723"/>
    </source>
</evidence>
<comment type="subcellular location">
    <subcellularLocation>
        <location evidence="8">Cytoplasm</location>
    </subcellularLocation>
</comment>
<comment type="catalytic activity">
    <reaction evidence="8">
        <text>apo-[ACP] + CoA = holo-[ACP] + adenosine 3',5'-bisphosphate + H(+)</text>
        <dbReference type="Rhea" id="RHEA:12068"/>
        <dbReference type="Rhea" id="RHEA-COMP:9685"/>
        <dbReference type="Rhea" id="RHEA-COMP:9690"/>
        <dbReference type="ChEBI" id="CHEBI:15378"/>
        <dbReference type="ChEBI" id="CHEBI:29999"/>
        <dbReference type="ChEBI" id="CHEBI:57287"/>
        <dbReference type="ChEBI" id="CHEBI:58343"/>
        <dbReference type="ChEBI" id="CHEBI:64479"/>
        <dbReference type="EC" id="2.7.8.7"/>
    </reaction>
</comment>
<keyword evidence="2 8" id="KW-0808">Transferase</keyword>
<keyword evidence="5 8" id="KW-0460">Magnesium</keyword>
<comment type="similarity">
    <text evidence="8">Belongs to the P-Pant transferase superfamily. AcpS family.</text>
</comment>
<keyword evidence="8" id="KW-0963">Cytoplasm</keyword>
<sequence length="143" mass="15570">MNIIGHGIDIVDVRCIQELVEQTGECFERQCLTAAELNASGFRTHRFEYLASRLAAKKAVQKALGGDCQQPISWHEIEIQKLPTGEPFVVLYATTLEIAAKLGITKWLLSISHTPSYATASAIALQALAKPIALLFSNSGAPY</sequence>
<dbReference type="eggNOG" id="COG0736">
    <property type="taxonomic scope" value="Bacteria"/>
</dbReference>
<dbReference type="OrthoDB" id="517356at2"/>
<comment type="caution">
    <text evidence="8">Lacks conserved residue(s) required for the propagation of feature annotation.</text>
</comment>
<dbReference type="Gene3D" id="3.90.470.20">
    <property type="entry name" value="4'-phosphopantetheinyl transferase domain"/>
    <property type="match status" value="1"/>
</dbReference>
<evidence type="ECO:0000256" key="4">
    <source>
        <dbReference type="ARBA" id="ARBA00022832"/>
    </source>
</evidence>
<dbReference type="EC" id="2.7.8.7" evidence="8"/>
<dbReference type="RefSeq" id="WP_015181772.1">
    <property type="nucleotide sequence ID" value="NC_019738.1"/>
</dbReference>
<dbReference type="Pfam" id="PF01648">
    <property type="entry name" value="ACPS"/>
    <property type="match status" value="1"/>
</dbReference>
<name>K9WB80_9CYAN</name>
<dbReference type="NCBIfam" id="TIGR00516">
    <property type="entry name" value="acpS"/>
    <property type="match status" value="1"/>
</dbReference>
<dbReference type="InterPro" id="IPR004568">
    <property type="entry name" value="Ppantetheine-prot_Trfase_dom"/>
</dbReference>
<dbReference type="GO" id="GO:0000287">
    <property type="term" value="F:magnesium ion binding"/>
    <property type="evidence" value="ECO:0007669"/>
    <property type="project" value="UniProtKB-UniRule"/>
</dbReference>
<feature type="binding site" evidence="8">
    <location>
        <position position="9"/>
    </location>
    <ligand>
        <name>Mg(2+)</name>
        <dbReference type="ChEBI" id="CHEBI:18420"/>
    </ligand>
</feature>
<proteinExistence type="inferred from homology"/>
<dbReference type="KEGG" id="mic:Mic7113_1760"/>